<keyword evidence="12" id="KW-0234">DNA repair</keyword>
<dbReference type="RefSeq" id="WP_097357284.1">
    <property type="nucleotide sequence ID" value="NZ_CAWNJE010000022.1"/>
</dbReference>
<evidence type="ECO:0000256" key="12">
    <source>
        <dbReference type="ARBA" id="ARBA00023204"/>
    </source>
</evidence>
<keyword evidence="8 14" id="KW-0227">DNA damage</keyword>
<dbReference type="InterPro" id="IPR029119">
    <property type="entry name" value="MutY_C"/>
</dbReference>
<evidence type="ECO:0000256" key="14">
    <source>
        <dbReference type="RuleBase" id="RU365096"/>
    </source>
</evidence>
<dbReference type="Pfam" id="PF14815">
    <property type="entry name" value="NUDIX_4"/>
    <property type="match status" value="1"/>
</dbReference>
<dbReference type="NCBIfam" id="TIGR01084">
    <property type="entry name" value="mutY"/>
    <property type="match status" value="1"/>
</dbReference>
<dbReference type="Pfam" id="PF00633">
    <property type="entry name" value="HHH"/>
    <property type="match status" value="1"/>
</dbReference>
<dbReference type="GO" id="GO:0000701">
    <property type="term" value="F:purine-specific mismatch base pair DNA N-glycosylase activity"/>
    <property type="evidence" value="ECO:0007669"/>
    <property type="project" value="UniProtKB-EC"/>
</dbReference>
<comment type="catalytic activity">
    <reaction evidence="1 14">
        <text>Hydrolyzes free adenine bases from 7,8-dihydro-8-oxoguanine:adenine mismatched double-stranded DNA, leaving an apurinic site.</text>
        <dbReference type="EC" id="3.2.2.31"/>
    </reaction>
</comment>
<dbReference type="FunFam" id="1.10.340.30:FF:000002">
    <property type="entry name" value="Adenine DNA glycosylase"/>
    <property type="match status" value="1"/>
</dbReference>
<dbReference type="GO" id="GO:0046872">
    <property type="term" value="F:metal ion binding"/>
    <property type="evidence" value="ECO:0007669"/>
    <property type="project" value="UniProtKB-UniRule"/>
</dbReference>
<evidence type="ECO:0000256" key="1">
    <source>
        <dbReference type="ARBA" id="ARBA00000843"/>
    </source>
</evidence>
<dbReference type="PANTHER" id="PTHR42944:SF1">
    <property type="entry name" value="ADENINE DNA GLYCOSYLASE"/>
    <property type="match status" value="1"/>
</dbReference>
<evidence type="ECO:0000256" key="6">
    <source>
        <dbReference type="ARBA" id="ARBA00022485"/>
    </source>
</evidence>
<evidence type="ECO:0000256" key="3">
    <source>
        <dbReference type="ARBA" id="ARBA00008343"/>
    </source>
</evidence>
<dbReference type="GO" id="GO:0006284">
    <property type="term" value="P:base-excision repair"/>
    <property type="evidence" value="ECO:0007669"/>
    <property type="project" value="UniProtKB-UniRule"/>
</dbReference>
<protein>
    <recommendedName>
        <fullName evidence="5 14">Adenine DNA glycosylase</fullName>
        <ecNumber evidence="4 14">3.2.2.31</ecNumber>
    </recommendedName>
</protein>
<comment type="caution">
    <text evidence="16">The sequence shown here is derived from an EMBL/GenBank/DDBJ whole genome shotgun (WGS) entry which is preliminary data.</text>
</comment>
<dbReference type="GO" id="GO:0032357">
    <property type="term" value="F:oxidized purine DNA binding"/>
    <property type="evidence" value="ECO:0007669"/>
    <property type="project" value="TreeGrafter"/>
</dbReference>
<dbReference type="Proteomes" id="UP000219020">
    <property type="component" value="Unassembled WGS sequence"/>
</dbReference>
<dbReference type="SMART" id="SM00478">
    <property type="entry name" value="ENDO3c"/>
    <property type="match status" value="1"/>
</dbReference>
<evidence type="ECO:0000256" key="5">
    <source>
        <dbReference type="ARBA" id="ARBA00022023"/>
    </source>
</evidence>
<dbReference type="EMBL" id="NBYY01000034">
    <property type="protein sequence ID" value="PCS21529.1"/>
    <property type="molecule type" value="Genomic_DNA"/>
</dbReference>
<dbReference type="Gene3D" id="1.10.340.30">
    <property type="entry name" value="Hypothetical protein, domain 2"/>
    <property type="match status" value="1"/>
</dbReference>
<keyword evidence="7" id="KW-0479">Metal-binding</keyword>
<organism evidence="16 17">
    <name type="scientific">Candidatus Enterovibrio escicola</name>
    <dbReference type="NCBI Taxonomy" id="1927127"/>
    <lineage>
        <taxon>Bacteria</taxon>
        <taxon>Pseudomonadati</taxon>
        <taxon>Pseudomonadota</taxon>
        <taxon>Gammaproteobacteria</taxon>
        <taxon>Vibrionales</taxon>
        <taxon>Vibrionaceae</taxon>
        <taxon>Enterovibrio</taxon>
    </lineage>
</organism>
<evidence type="ECO:0000313" key="16">
    <source>
        <dbReference type="EMBL" id="PCS21529.1"/>
    </source>
</evidence>
<comment type="cofactor">
    <cofactor evidence="14">
        <name>[4Fe-4S] cluster</name>
        <dbReference type="ChEBI" id="CHEBI:49883"/>
    </cofactor>
    <text evidence="14">Binds 1 [4Fe-4S] cluster.</text>
</comment>
<sequence>MKQFFSDAILAWYHQYGRKTLPWQFKKTPYKVWLSEIMLQQTQVITVIPYFERFSVRFPTVVDLANAELNDVLHLWTGLGYYARARNLHKAAKKIVSDYQGKFPTSIKDVMSLPGVARSTAGAILSLSLSQHHPILDGNVKRTLARHFAVEGCPSKRSVENLLWEFAEANTPVYGVQHYNQAIMDIGSMICTWRKPKCKICPINISCNAYTLGRQTDFPSKKTKRKLPEQDICFVILQYANYIWLEQRPTNGLWGGLWCLLKIKEQNIDSFIKTKLIGSESSNPEYLPRFRHTFSHFHLNIMPLLFKLKGKQAFIGQNEIIDGNRGFWYNLNQPAKVGLPTPVQKLLEHLTKNS</sequence>
<dbReference type="GO" id="GO:0035485">
    <property type="term" value="F:adenine/guanine mispair binding"/>
    <property type="evidence" value="ECO:0007669"/>
    <property type="project" value="TreeGrafter"/>
</dbReference>
<comment type="function">
    <text evidence="2">Adenine glycosylase active on G-A mispairs. MutY also corrects error-prone DNA synthesis past GO lesions which are due to the oxidatively damaged form of guanine: 7,8-dihydro-8-oxoguanine (8-oxo-dGTP).</text>
</comment>
<dbReference type="CDD" id="cd00056">
    <property type="entry name" value="ENDO3c"/>
    <property type="match status" value="1"/>
</dbReference>
<dbReference type="InterPro" id="IPR015797">
    <property type="entry name" value="NUDIX_hydrolase-like_dom_sf"/>
</dbReference>
<keyword evidence="13 14" id="KW-0326">Glycosidase</keyword>
<dbReference type="InterPro" id="IPR003265">
    <property type="entry name" value="HhH-GPD_domain"/>
</dbReference>
<dbReference type="PROSITE" id="PS00764">
    <property type="entry name" value="ENDONUCLEASE_III_1"/>
    <property type="match status" value="1"/>
</dbReference>
<accession>A0A2A5T026</accession>
<evidence type="ECO:0000256" key="10">
    <source>
        <dbReference type="ARBA" id="ARBA00023004"/>
    </source>
</evidence>
<feature type="domain" description="HhH-GPD" evidence="15">
    <location>
        <begin position="38"/>
        <end position="189"/>
    </location>
</feature>
<dbReference type="GO" id="GO:0034039">
    <property type="term" value="F:8-oxo-7,8-dihydroguanine DNA N-glycosylase activity"/>
    <property type="evidence" value="ECO:0007669"/>
    <property type="project" value="TreeGrafter"/>
</dbReference>
<proteinExistence type="inferred from homology"/>
<name>A0A2A5T026_9GAMM</name>
<evidence type="ECO:0000259" key="15">
    <source>
        <dbReference type="SMART" id="SM00478"/>
    </source>
</evidence>
<keyword evidence="9" id="KW-0378">Hydrolase</keyword>
<evidence type="ECO:0000256" key="11">
    <source>
        <dbReference type="ARBA" id="ARBA00023014"/>
    </source>
</evidence>
<evidence type="ECO:0000256" key="2">
    <source>
        <dbReference type="ARBA" id="ARBA00002933"/>
    </source>
</evidence>
<dbReference type="GO" id="GO:0051539">
    <property type="term" value="F:4 iron, 4 sulfur cluster binding"/>
    <property type="evidence" value="ECO:0007669"/>
    <property type="project" value="UniProtKB-UniRule"/>
</dbReference>
<dbReference type="InterPro" id="IPR044298">
    <property type="entry name" value="MIG/MutY"/>
</dbReference>
<dbReference type="SMART" id="SM00525">
    <property type="entry name" value="FES"/>
    <property type="match status" value="1"/>
</dbReference>
<dbReference type="GO" id="GO:0006298">
    <property type="term" value="P:mismatch repair"/>
    <property type="evidence" value="ECO:0007669"/>
    <property type="project" value="TreeGrafter"/>
</dbReference>
<dbReference type="SUPFAM" id="SSF55811">
    <property type="entry name" value="Nudix"/>
    <property type="match status" value="1"/>
</dbReference>
<dbReference type="Gene3D" id="1.10.1670.10">
    <property type="entry name" value="Helix-hairpin-Helix base-excision DNA repair enzymes (C-terminal)"/>
    <property type="match status" value="1"/>
</dbReference>
<dbReference type="InterPro" id="IPR023170">
    <property type="entry name" value="HhH_base_excis_C"/>
</dbReference>
<evidence type="ECO:0000256" key="7">
    <source>
        <dbReference type="ARBA" id="ARBA00022723"/>
    </source>
</evidence>
<dbReference type="EC" id="3.2.2.31" evidence="4 14"/>
<gene>
    <name evidence="16" type="ORF">BTN49_3069</name>
</gene>
<dbReference type="SUPFAM" id="SSF48150">
    <property type="entry name" value="DNA-glycosylase"/>
    <property type="match status" value="1"/>
</dbReference>
<dbReference type="AlphaFoldDB" id="A0A2A5T026"/>
<evidence type="ECO:0000256" key="4">
    <source>
        <dbReference type="ARBA" id="ARBA00012045"/>
    </source>
</evidence>
<keyword evidence="10 14" id="KW-0408">Iron</keyword>
<dbReference type="NCBIfam" id="NF008132">
    <property type="entry name" value="PRK10880.1"/>
    <property type="match status" value="1"/>
</dbReference>
<dbReference type="InterPro" id="IPR003651">
    <property type="entry name" value="Endonuclease3_FeS-loop_motif"/>
</dbReference>
<dbReference type="InterPro" id="IPR000445">
    <property type="entry name" value="HhH_motif"/>
</dbReference>
<dbReference type="InterPro" id="IPR005760">
    <property type="entry name" value="A/G_AdeGlyc_MutY"/>
</dbReference>
<dbReference type="InterPro" id="IPR011257">
    <property type="entry name" value="DNA_glycosylase"/>
</dbReference>
<keyword evidence="17" id="KW-1185">Reference proteome</keyword>
<evidence type="ECO:0000256" key="8">
    <source>
        <dbReference type="ARBA" id="ARBA00022763"/>
    </source>
</evidence>
<evidence type="ECO:0000256" key="13">
    <source>
        <dbReference type="ARBA" id="ARBA00023295"/>
    </source>
</evidence>
<dbReference type="InterPro" id="IPR004035">
    <property type="entry name" value="Endouclease-III_FeS-bd_BS"/>
</dbReference>
<dbReference type="CDD" id="cd03431">
    <property type="entry name" value="NUDIX_DNA_Glycosylase_C-MutY"/>
    <property type="match status" value="1"/>
</dbReference>
<dbReference type="GeneID" id="66952591"/>
<evidence type="ECO:0000313" key="17">
    <source>
        <dbReference type="Proteomes" id="UP000219020"/>
    </source>
</evidence>
<dbReference type="PANTHER" id="PTHR42944">
    <property type="entry name" value="ADENINE DNA GLYCOSYLASE"/>
    <property type="match status" value="1"/>
</dbReference>
<reference evidence="17" key="1">
    <citation type="submission" date="2017-04" db="EMBL/GenBank/DDBJ databases">
        <title>Genome evolution of the luminous symbionts of deep sea anglerfish.</title>
        <authorList>
            <person name="Hendry T.A."/>
        </authorList>
    </citation>
    <scope>NUCLEOTIDE SEQUENCE [LARGE SCALE GENOMIC DNA]</scope>
</reference>
<evidence type="ECO:0000256" key="9">
    <source>
        <dbReference type="ARBA" id="ARBA00022801"/>
    </source>
</evidence>
<keyword evidence="6" id="KW-0004">4Fe-4S</keyword>
<dbReference type="Pfam" id="PF00730">
    <property type="entry name" value="HhH-GPD"/>
    <property type="match status" value="1"/>
</dbReference>
<comment type="similarity">
    <text evidence="3 14">Belongs to the Nth/MutY family.</text>
</comment>
<dbReference type="Gene3D" id="3.90.79.10">
    <property type="entry name" value="Nucleoside Triphosphate Pyrophosphohydrolase"/>
    <property type="match status" value="1"/>
</dbReference>
<keyword evidence="11" id="KW-0411">Iron-sulfur</keyword>